<sequence>MNEKIRLFVVGEAEKLGVACTDLFGSLLHALTSLVGKKPREEPGLSHLLDEDYFKRVKAVEFTINCDDGSNPQLLHKAELILIGVSRTCKTPLSMYLAHKGIMTANIPLVPELEAPEELFEIDPKKIVGLVISPEKLVELRTKRLMMLGLSPKDSAYTEKERVRKELDYARNLMERLHVRVVDVTMRAIEETAQEILTVVQENR</sequence>
<dbReference type="AlphaFoldDB" id="A0A645HKI7"/>
<dbReference type="PANTHER" id="PTHR31756">
    <property type="entry name" value="PYRUVATE, PHOSPHATE DIKINASE REGULATORY PROTEIN 1, CHLOROPLASTIC"/>
    <property type="match status" value="1"/>
</dbReference>
<evidence type="ECO:0000256" key="2">
    <source>
        <dbReference type="ARBA" id="ARBA00022679"/>
    </source>
</evidence>
<protein>
    <submittedName>
        <fullName evidence="5">Putative pyruvate, phosphate dikinase regulatory protein</fullName>
        <ecNumber evidence="5">2.7.11.32</ecNumber>
    </submittedName>
</protein>
<dbReference type="GO" id="GO:0005524">
    <property type="term" value="F:ATP binding"/>
    <property type="evidence" value="ECO:0007669"/>
    <property type="project" value="InterPro"/>
</dbReference>
<dbReference type="EMBL" id="VSSQ01094424">
    <property type="protein sequence ID" value="MPN38912.1"/>
    <property type="molecule type" value="Genomic_DNA"/>
</dbReference>
<keyword evidence="1" id="KW-0723">Serine/threonine-protein kinase</keyword>
<evidence type="ECO:0000256" key="1">
    <source>
        <dbReference type="ARBA" id="ARBA00022527"/>
    </source>
</evidence>
<evidence type="ECO:0000313" key="5">
    <source>
        <dbReference type="EMBL" id="MPN38912.1"/>
    </source>
</evidence>
<proteinExistence type="predicted"/>
<keyword evidence="2 5" id="KW-0808">Transferase</keyword>
<keyword evidence="4" id="KW-0418">Kinase</keyword>
<dbReference type="Pfam" id="PF03618">
    <property type="entry name" value="Kinase-PPPase"/>
    <property type="match status" value="1"/>
</dbReference>
<dbReference type="GO" id="GO:0004674">
    <property type="term" value="F:protein serine/threonine kinase activity"/>
    <property type="evidence" value="ECO:0007669"/>
    <property type="project" value="UniProtKB-KW"/>
</dbReference>
<gene>
    <name evidence="5" type="primary">yqfL_15</name>
    <name evidence="5" type="ORF">SDC9_186437</name>
</gene>
<reference evidence="5" key="1">
    <citation type="submission" date="2019-08" db="EMBL/GenBank/DDBJ databases">
        <authorList>
            <person name="Kucharzyk K."/>
            <person name="Murdoch R.W."/>
            <person name="Higgins S."/>
            <person name="Loffler F."/>
        </authorList>
    </citation>
    <scope>NUCLEOTIDE SEQUENCE</scope>
</reference>
<evidence type="ECO:0000256" key="3">
    <source>
        <dbReference type="ARBA" id="ARBA00022741"/>
    </source>
</evidence>
<dbReference type="EC" id="2.7.11.32" evidence="5"/>
<dbReference type="PANTHER" id="PTHR31756:SF3">
    <property type="entry name" value="PYRUVATE, PHOSPHATE DIKINASE REGULATORY PROTEIN 1, CHLOROPLASTIC"/>
    <property type="match status" value="1"/>
</dbReference>
<dbReference type="NCBIfam" id="NF003742">
    <property type="entry name" value="PRK05339.1"/>
    <property type="match status" value="1"/>
</dbReference>
<name>A0A645HKI7_9ZZZZ</name>
<keyword evidence="3" id="KW-0547">Nucleotide-binding</keyword>
<dbReference type="InterPro" id="IPR005177">
    <property type="entry name" value="Kinase-pyrophosphorylase"/>
</dbReference>
<keyword evidence="5" id="KW-0670">Pyruvate</keyword>
<organism evidence="5">
    <name type="scientific">bioreactor metagenome</name>
    <dbReference type="NCBI Taxonomy" id="1076179"/>
    <lineage>
        <taxon>unclassified sequences</taxon>
        <taxon>metagenomes</taxon>
        <taxon>ecological metagenomes</taxon>
    </lineage>
</organism>
<accession>A0A645HKI7</accession>
<comment type="caution">
    <text evidence="5">The sequence shown here is derived from an EMBL/GenBank/DDBJ whole genome shotgun (WGS) entry which is preliminary data.</text>
</comment>
<evidence type="ECO:0000256" key="4">
    <source>
        <dbReference type="ARBA" id="ARBA00022777"/>
    </source>
</evidence>